<dbReference type="Gene3D" id="3.40.50.1820">
    <property type="entry name" value="alpha/beta hydrolase"/>
    <property type="match status" value="1"/>
</dbReference>
<dbReference type="InterPro" id="IPR032179">
    <property type="entry name" value="Cry22Aa_Ig-like"/>
</dbReference>
<dbReference type="Proteomes" id="UP001054897">
    <property type="component" value="Chromosome"/>
</dbReference>
<accession>A0ABY5A878</accession>
<dbReference type="InterPro" id="IPR013783">
    <property type="entry name" value="Ig-like_fold"/>
</dbReference>
<dbReference type="Gene3D" id="2.60.40.10">
    <property type="entry name" value="Immunoglobulins"/>
    <property type="match status" value="1"/>
</dbReference>
<evidence type="ECO:0000256" key="2">
    <source>
        <dbReference type="ARBA" id="ARBA00022801"/>
    </source>
</evidence>
<dbReference type="RefSeq" id="WP_129483657.1">
    <property type="nucleotide sequence ID" value="NZ_CP099397.1"/>
</dbReference>
<keyword evidence="5" id="KW-1185">Reference proteome</keyword>
<dbReference type="InterPro" id="IPR010126">
    <property type="entry name" value="Esterase_phb"/>
</dbReference>
<evidence type="ECO:0000313" key="5">
    <source>
        <dbReference type="Proteomes" id="UP001054897"/>
    </source>
</evidence>
<feature type="domain" description="Pesticidal crystal protein Cry22Aa Ig-like" evidence="3">
    <location>
        <begin position="370"/>
        <end position="440"/>
    </location>
</feature>
<keyword evidence="2" id="KW-0378">Hydrolase</keyword>
<protein>
    <submittedName>
        <fullName evidence="4">PHB depolymerase family esterase</fullName>
    </submittedName>
</protein>
<evidence type="ECO:0000313" key="4">
    <source>
        <dbReference type="EMBL" id="USR39601.1"/>
    </source>
</evidence>
<dbReference type="PANTHER" id="PTHR43037:SF5">
    <property type="entry name" value="FERULOYL ESTERASE"/>
    <property type="match status" value="1"/>
</dbReference>
<evidence type="ECO:0000259" key="3">
    <source>
        <dbReference type="Pfam" id="PF16403"/>
    </source>
</evidence>
<dbReference type="Pfam" id="PF16403">
    <property type="entry name" value="Bact_surface_Ig-like"/>
    <property type="match status" value="1"/>
</dbReference>
<proteinExistence type="predicted"/>
<evidence type="ECO:0000256" key="1">
    <source>
        <dbReference type="ARBA" id="ARBA00022729"/>
    </source>
</evidence>
<gene>
    <name evidence="4" type="ORF">L1F06_023565</name>
</gene>
<organism evidence="4 5">
    <name type="scientific">Ectopseudomonas hydrolytica</name>
    <dbReference type="NCBI Taxonomy" id="2493633"/>
    <lineage>
        <taxon>Bacteria</taxon>
        <taxon>Pseudomonadati</taxon>
        <taxon>Pseudomonadota</taxon>
        <taxon>Gammaproteobacteria</taxon>
        <taxon>Pseudomonadales</taxon>
        <taxon>Pseudomonadaceae</taxon>
        <taxon>Ectopseudomonas</taxon>
    </lineage>
</organism>
<dbReference type="PANTHER" id="PTHR43037">
    <property type="entry name" value="UNNAMED PRODUCT-RELATED"/>
    <property type="match status" value="1"/>
</dbReference>
<dbReference type="InterPro" id="IPR029058">
    <property type="entry name" value="AB_hydrolase_fold"/>
</dbReference>
<dbReference type="EMBL" id="CP099397">
    <property type="protein sequence ID" value="USR39601.1"/>
    <property type="molecule type" value="Genomic_DNA"/>
</dbReference>
<dbReference type="InterPro" id="IPR050955">
    <property type="entry name" value="Plant_Biomass_Hydrol_Est"/>
</dbReference>
<dbReference type="Pfam" id="PF10503">
    <property type="entry name" value="Esterase_PHB"/>
    <property type="match status" value="1"/>
</dbReference>
<name>A0ABY5A878_9GAMM</name>
<reference evidence="4" key="1">
    <citation type="submission" date="2022-06" db="EMBL/GenBank/DDBJ databases">
        <title>Complete genome of Pseudomonas hydrolytica DSWY01T.</title>
        <authorList>
            <person name="Jung J."/>
            <person name="Jeon C.O."/>
        </authorList>
    </citation>
    <scope>NUCLEOTIDE SEQUENCE</scope>
    <source>
        <strain evidence="4">DSWY01</strain>
    </source>
</reference>
<sequence>MTKQSLPQGMADQRLCRFFTAALCSLLMILLWPTTVTAGQTFSYTSPQQAYSGSRERSYKVYVPTGLSTPAPMVMALHGCRQTNDDVLNDWGLKAAADRYGFILVAPFITSYDGLRNENCWGFWFEQHIHQGGGEVADLHRIAQQVEANFVIDANRRFITGLSSGGAMSLVAAVAYNEYWAAAAPAAGLPYRETASSVSLSGQCPGSATFRSVSQVAADMRSEVNDAYPIPLMILQNRNDCTVLQTAANNMRDAHLQVFGSASRNTPATTKASDTGCSPYHQNDYGCRHIAYTQDGTTATRSLVETVIYDGPLATPNPQDTNHGHYWIGGAQGNNGKWSLQVGPSYPDIIWDFFSRHSRDGSQPQGHPVIVLQGDNPLSVPLGSTFNDPGASASDAEDGSLPVSADCSAVNPSVVGSYSCLYSATDSDGNRSTLTRTVEVYDPNAPVETCQVVSASPSVHIGAGRAYAGGTSNLRAYAKDDGVDIGGSFDTWSNVPLYEGEPGRWYAQRPAACGGSGQAFTCQEWNASNLSHVMAGRAYYGYYTVGGNQYLGSLSGLSTWVRETAQGHFQAGRCSN</sequence>
<dbReference type="GeneID" id="300084010"/>
<dbReference type="SUPFAM" id="SSF53474">
    <property type="entry name" value="alpha/beta-Hydrolases"/>
    <property type="match status" value="2"/>
</dbReference>
<keyword evidence="1" id="KW-0732">Signal</keyword>
<dbReference type="NCBIfam" id="TIGR01840">
    <property type="entry name" value="esterase_phb"/>
    <property type="match status" value="1"/>
</dbReference>